<sequence length="140" mass="16173">MTLATKPEPQDVAIPSHAATNAQAAEAAAVLTKSRRLTAWQLHRWPDDKRITRRQVRVHLPRSYFSKEGIDLRLAPAGTDLNLFVYRPDPRVVGFSLDYNGDVHICWYDRYLNEQWVDDGKWTQLDVEQSELGGWMERLP</sequence>
<reference evidence="1" key="1">
    <citation type="submission" date="2021-02" db="EMBL/GenBank/DDBJ databases">
        <authorList>
            <consortium name="DOE Joint Genome Institute"/>
            <person name="Ahrendt S."/>
            <person name="Looney B.P."/>
            <person name="Miyauchi S."/>
            <person name="Morin E."/>
            <person name="Drula E."/>
            <person name="Courty P.E."/>
            <person name="Chicoki N."/>
            <person name="Fauchery L."/>
            <person name="Kohler A."/>
            <person name="Kuo A."/>
            <person name="Labutti K."/>
            <person name="Pangilinan J."/>
            <person name="Lipzen A."/>
            <person name="Riley R."/>
            <person name="Andreopoulos W."/>
            <person name="He G."/>
            <person name="Johnson J."/>
            <person name="Barry K.W."/>
            <person name="Grigoriev I.V."/>
            <person name="Nagy L."/>
            <person name="Hibbett D."/>
            <person name="Henrissat B."/>
            <person name="Matheny P.B."/>
            <person name="Labbe J."/>
            <person name="Martin F."/>
        </authorList>
    </citation>
    <scope>NUCLEOTIDE SEQUENCE</scope>
    <source>
        <strain evidence="1">EC-137</strain>
    </source>
</reference>
<reference evidence="1" key="2">
    <citation type="journal article" date="2022" name="New Phytol.">
        <title>Evolutionary transition to the ectomycorrhizal habit in the genomes of a hyperdiverse lineage of mushroom-forming fungi.</title>
        <authorList>
            <person name="Looney B."/>
            <person name="Miyauchi S."/>
            <person name="Morin E."/>
            <person name="Drula E."/>
            <person name="Courty P.E."/>
            <person name="Kohler A."/>
            <person name="Kuo A."/>
            <person name="LaButti K."/>
            <person name="Pangilinan J."/>
            <person name="Lipzen A."/>
            <person name="Riley R."/>
            <person name="Andreopoulos W."/>
            <person name="He G."/>
            <person name="Johnson J."/>
            <person name="Nolan M."/>
            <person name="Tritt A."/>
            <person name="Barry K.W."/>
            <person name="Grigoriev I.V."/>
            <person name="Nagy L.G."/>
            <person name="Hibbett D."/>
            <person name="Henrissat B."/>
            <person name="Matheny P.B."/>
            <person name="Labbe J."/>
            <person name="Martin F.M."/>
        </authorList>
    </citation>
    <scope>NUCLEOTIDE SEQUENCE</scope>
    <source>
        <strain evidence="1">EC-137</strain>
    </source>
</reference>
<evidence type="ECO:0000313" key="1">
    <source>
        <dbReference type="EMBL" id="KAI0037155.1"/>
    </source>
</evidence>
<gene>
    <name evidence="1" type="ORF">K488DRAFT_75489</name>
</gene>
<proteinExistence type="predicted"/>
<comment type="caution">
    <text evidence="1">The sequence shown here is derived from an EMBL/GenBank/DDBJ whole genome shotgun (WGS) entry which is preliminary data.</text>
</comment>
<keyword evidence="2" id="KW-1185">Reference proteome</keyword>
<dbReference type="Proteomes" id="UP000814128">
    <property type="component" value="Unassembled WGS sequence"/>
</dbReference>
<accession>A0ACB8R046</accession>
<name>A0ACB8R046_9AGAM</name>
<protein>
    <submittedName>
        <fullName evidence="1">Uncharacterized protein</fullName>
    </submittedName>
</protein>
<dbReference type="EMBL" id="MU273465">
    <property type="protein sequence ID" value="KAI0037155.1"/>
    <property type="molecule type" value="Genomic_DNA"/>
</dbReference>
<organism evidence="1 2">
    <name type="scientific">Vararia minispora EC-137</name>
    <dbReference type="NCBI Taxonomy" id="1314806"/>
    <lineage>
        <taxon>Eukaryota</taxon>
        <taxon>Fungi</taxon>
        <taxon>Dikarya</taxon>
        <taxon>Basidiomycota</taxon>
        <taxon>Agaricomycotina</taxon>
        <taxon>Agaricomycetes</taxon>
        <taxon>Russulales</taxon>
        <taxon>Lachnocladiaceae</taxon>
        <taxon>Vararia</taxon>
    </lineage>
</organism>
<evidence type="ECO:0000313" key="2">
    <source>
        <dbReference type="Proteomes" id="UP000814128"/>
    </source>
</evidence>